<dbReference type="GeneID" id="111105209"/>
<evidence type="ECO:0000313" key="3">
    <source>
        <dbReference type="RefSeq" id="XP_022295086.1"/>
    </source>
</evidence>
<evidence type="ECO:0000259" key="1">
    <source>
        <dbReference type="Pfam" id="PF17921"/>
    </source>
</evidence>
<evidence type="ECO:0000313" key="2">
    <source>
        <dbReference type="Proteomes" id="UP000694844"/>
    </source>
</evidence>
<gene>
    <name evidence="3" type="primary">LOC111105209</name>
</gene>
<dbReference type="InterPro" id="IPR041588">
    <property type="entry name" value="Integrase_H2C2"/>
</dbReference>
<dbReference type="AlphaFoldDB" id="A0A8B8AVF5"/>
<dbReference type="PANTHER" id="PTHR47331">
    <property type="entry name" value="PHD-TYPE DOMAIN-CONTAINING PROTEIN"/>
    <property type="match status" value="1"/>
</dbReference>
<sequence>MTEGARQPIHVTDLLIESLHRKSFHVGVSQTLSLIRQKYWIPQGRSEVKRILRKCIVCKKYEGGPYKMPLMPPLPKKRVNESAPFTYREVDYFGPICKSREWKQESLGLPVHVPSSQSHTYGTHA</sequence>
<dbReference type="RefSeq" id="XP_022295086.1">
    <property type="nucleotide sequence ID" value="XM_022439378.1"/>
</dbReference>
<dbReference type="KEGG" id="cvn:111105209"/>
<name>A0A8B8AVF5_CRAVI</name>
<proteinExistence type="predicted"/>
<dbReference type="OrthoDB" id="5982457at2759"/>
<dbReference type="Gene3D" id="1.10.340.70">
    <property type="match status" value="1"/>
</dbReference>
<dbReference type="Proteomes" id="UP000694844">
    <property type="component" value="Chromosome 7"/>
</dbReference>
<organism evidence="2 3">
    <name type="scientific">Crassostrea virginica</name>
    <name type="common">Eastern oyster</name>
    <dbReference type="NCBI Taxonomy" id="6565"/>
    <lineage>
        <taxon>Eukaryota</taxon>
        <taxon>Metazoa</taxon>
        <taxon>Spiralia</taxon>
        <taxon>Lophotrochozoa</taxon>
        <taxon>Mollusca</taxon>
        <taxon>Bivalvia</taxon>
        <taxon>Autobranchia</taxon>
        <taxon>Pteriomorphia</taxon>
        <taxon>Ostreida</taxon>
        <taxon>Ostreoidea</taxon>
        <taxon>Ostreidae</taxon>
        <taxon>Crassostrea</taxon>
    </lineage>
</organism>
<keyword evidence="2" id="KW-1185">Reference proteome</keyword>
<reference evidence="3" key="1">
    <citation type="submission" date="2025-08" db="UniProtKB">
        <authorList>
            <consortium name="RefSeq"/>
        </authorList>
    </citation>
    <scope>IDENTIFICATION</scope>
    <source>
        <tissue evidence="3">Whole sample</tissue>
    </source>
</reference>
<protein>
    <submittedName>
        <fullName evidence="3">Uncharacterized protein LOC111105209</fullName>
    </submittedName>
</protein>
<accession>A0A8B8AVF5</accession>
<feature type="domain" description="Integrase zinc-binding" evidence="1">
    <location>
        <begin position="11"/>
        <end position="61"/>
    </location>
</feature>
<dbReference type="Pfam" id="PF17921">
    <property type="entry name" value="Integrase_H2C2"/>
    <property type="match status" value="1"/>
</dbReference>